<evidence type="ECO:0000256" key="2">
    <source>
        <dbReference type="SAM" id="Phobius"/>
    </source>
</evidence>
<protein>
    <submittedName>
        <fullName evidence="3">ERVV2 protein</fullName>
    </submittedName>
</protein>
<dbReference type="Gene3D" id="1.10.287.210">
    <property type="match status" value="1"/>
</dbReference>
<evidence type="ECO:0000256" key="1">
    <source>
        <dbReference type="ARBA" id="ARBA00023157"/>
    </source>
</evidence>
<keyword evidence="4" id="KW-1185">Reference proteome</keyword>
<dbReference type="InterPro" id="IPR018154">
    <property type="entry name" value="TLV/ENV_coat_polyprotein"/>
</dbReference>
<dbReference type="OrthoDB" id="8949317at2759"/>
<name>A0A850WEV8_FREMA</name>
<dbReference type="PANTHER" id="PTHR10424:SF73">
    <property type="entry name" value="ENDOGENOUS RETROVIRUS GROUP FC1 ENV POLYPROTEIN-RELATED"/>
    <property type="match status" value="1"/>
</dbReference>
<proteinExistence type="predicted"/>
<feature type="non-terminal residue" evidence="3">
    <location>
        <position position="1"/>
    </location>
</feature>
<dbReference type="SUPFAM" id="SSF58069">
    <property type="entry name" value="Virus ectodomain"/>
    <property type="match status" value="1"/>
</dbReference>
<reference evidence="3" key="1">
    <citation type="submission" date="2019-09" db="EMBL/GenBank/DDBJ databases">
        <title>Bird 10,000 Genomes (B10K) Project - Family phase.</title>
        <authorList>
            <person name="Zhang G."/>
        </authorList>
    </citation>
    <scope>NUCLEOTIDE SEQUENCE</scope>
    <source>
        <strain evidence="3">B10K-DU-002-48</strain>
        <tissue evidence="3">Muscle</tissue>
    </source>
</reference>
<keyword evidence="2" id="KW-0472">Membrane</keyword>
<accession>A0A850WEV8</accession>
<keyword evidence="1" id="KW-1015">Disulfide bond</keyword>
<gene>
    <name evidence="3" type="primary">Ervv2</name>
    <name evidence="3" type="ORF">FREMAG_R14599</name>
</gene>
<feature type="non-terminal residue" evidence="3">
    <location>
        <position position="124"/>
    </location>
</feature>
<dbReference type="AlphaFoldDB" id="A0A850WEV8"/>
<sequence length="124" mass="14260">TAKEGGVCMIINTSCCVYINKDKQIEADLNALWEKARIFPEVSLDDTSLGFQEIRDGLTSQLLNLRWLKQFFVGIIALAILGIFVCVVMKCFLWCCQKSAKTYDKWKKNKIRHQVETGKYFART</sequence>
<dbReference type="EMBL" id="WAAD01039556">
    <property type="protein sequence ID" value="NWH54543.1"/>
    <property type="molecule type" value="Genomic_DNA"/>
</dbReference>
<keyword evidence="2" id="KW-1133">Transmembrane helix</keyword>
<dbReference type="PANTHER" id="PTHR10424">
    <property type="entry name" value="VIRAL ENVELOPE PROTEIN"/>
    <property type="match status" value="1"/>
</dbReference>
<comment type="caution">
    <text evidence="3">The sequence shown here is derived from an EMBL/GenBank/DDBJ whole genome shotgun (WGS) entry which is preliminary data.</text>
</comment>
<dbReference type="Proteomes" id="UP000632118">
    <property type="component" value="Unassembled WGS sequence"/>
</dbReference>
<evidence type="ECO:0000313" key="4">
    <source>
        <dbReference type="Proteomes" id="UP000632118"/>
    </source>
</evidence>
<evidence type="ECO:0000313" key="3">
    <source>
        <dbReference type="EMBL" id="NWH54543.1"/>
    </source>
</evidence>
<keyword evidence="2" id="KW-0812">Transmembrane</keyword>
<organism evidence="3 4">
    <name type="scientific">Fregata magnificens</name>
    <name type="common">Magnificent frigatebird</name>
    <dbReference type="NCBI Taxonomy" id="37042"/>
    <lineage>
        <taxon>Eukaryota</taxon>
        <taxon>Metazoa</taxon>
        <taxon>Chordata</taxon>
        <taxon>Craniata</taxon>
        <taxon>Vertebrata</taxon>
        <taxon>Euteleostomi</taxon>
        <taxon>Archelosauria</taxon>
        <taxon>Archosauria</taxon>
        <taxon>Dinosauria</taxon>
        <taxon>Saurischia</taxon>
        <taxon>Theropoda</taxon>
        <taxon>Coelurosauria</taxon>
        <taxon>Aves</taxon>
        <taxon>Neognathae</taxon>
        <taxon>Neoaves</taxon>
        <taxon>Aequornithes</taxon>
        <taxon>Suliformes</taxon>
        <taxon>Fregatidae</taxon>
        <taxon>Fregata</taxon>
    </lineage>
</organism>
<feature type="transmembrane region" description="Helical" evidence="2">
    <location>
        <begin position="71"/>
        <end position="95"/>
    </location>
</feature>